<protein>
    <submittedName>
        <fullName evidence="1">Uncharacterized protein</fullName>
    </submittedName>
</protein>
<gene>
    <name evidence="1" type="ORF">ACI1P1_12790</name>
</gene>
<evidence type="ECO:0000313" key="1">
    <source>
        <dbReference type="EMBL" id="MFM9329165.1"/>
    </source>
</evidence>
<organism evidence="1 2">
    <name type="scientific">Paenibacillus mesotrionivorans</name>
    <dbReference type="NCBI Taxonomy" id="3160968"/>
    <lineage>
        <taxon>Bacteria</taxon>
        <taxon>Bacillati</taxon>
        <taxon>Bacillota</taxon>
        <taxon>Bacilli</taxon>
        <taxon>Bacillales</taxon>
        <taxon>Paenibacillaceae</taxon>
        <taxon>Paenibacillus</taxon>
    </lineage>
</organism>
<accession>A0ACC7NYB5</accession>
<dbReference type="Proteomes" id="UP001631969">
    <property type="component" value="Unassembled WGS sequence"/>
</dbReference>
<evidence type="ECO:0000313" key="2">
    <source>
        <dbReference type="Proteomes" id="UP001631969"/>
    </source>
</evidence>
<sequence length="99" mass="10851">MSNARVMRWVSGGLELLLAIPFLGGLIVLSTVYVALGIMLVLHILTLIMSRDESEPVYGSVMGIITSVLAWIPFLGWLLHLVTAILLLVSASSRKGRYR</sequence>
<comment type="caution">
    <text evidence="1">The sequence shown here is derived from an EMBL/GenBank/DDBJ whole genome shotgun (WGS) entry which is preliminary data.</text>
</comment>
<keyword evidence="2" id="KW-1185">Reference proteome</keyword>
<proteinExistence type="predicted"/>
<reference evidence="1" key="1">
    <citation type="submission" date="2024-12" db="EMBL/GenBank/DDBJ databases">
        <authorList>
            <person name="Wu N."/>
        </authorList>
    </citation>
    <scope>NUCLEOTIDE SEQUENCE</scope>
    <source>
        <strain evidence="1">P15</strain>
    </source>
</reference>
<name>A0ACC7NYB5_9BACL</name>
<dbReference type="EMBL" id="JBJURJ010000007">
    <property type="protein sequence ID" value="MFM9329165.1"/>
    <property type="molecule type" value="Genomic_DNA"/>
</dbReference>